<reference evidence="2 3" key="1">
    <citation type="submission" date="2015-12" db="EMBL/GenBank/DDBJ databases">
        <title>Complete genome of Roseateles depolymerans KCTC 42856.</title>
        <authorList>
            <person name="Kim K.M."/>
        </authorList>
    </citation>
    <scope>NUCLEOTIDE SEQUENCE [LARGE SCALE GENOMIC DNA]</scope>
    <source>
        <strain evidence="2 3">KCTC 42856</strain>
    </source>
</reference>
<evidence type="ECO:0000313" key="3">
    <source>
        <dbReference type="Proteomes" id="UP000060699"/>
    </source>
</evidence>
<dbReference type="PROSITE" id="PS51819">
    <property type="entry name" value="VOC"/>
    <property type="match status" value="1"/>
</dbReference>
<dbReference type="InterPro" id="IPR025337">
    <property type="entry name" value="Questin_oxidase-like"/>
</dbReference>
<dbReference type="EMBL" id="CP013729">
    <property type="protein sequence ID" value="ALV08068.1"/>
    <property type="molecule type" value="Genomic_DNA"/>
</dbReference>
<keyword evidence="3" id="KW-1185">Reference proteome</keyword>
<dbReference type="Pfam" id="PF14027">
    <property type="entry name" value="Questin_oxidase"/>
    <property type="match status" value="1"/>
</dbReference>
<keyword evidence="2" id="KW-0223">Dioxygenase</keyword>
<dbReference type="Pfam" id="PF00903">
    <property type="entry name" value="Glyoxalase"/>
    <property type="match status" value="1"/>
</dbReference>
<dbReference type="InterPro" id="IPR050383">
    <property type="entry name" value="GlyoxalaseI/FosfomycinResist"/>
</dbReference>
<sequence>MITVQGIDHLVLRVRDLAASLHFYVDLLGCSVERRQDEIGLVQLRAGAQLIDLVTLDGRIGRAGGAGPGREGRNMDHLCLRVDTLDEPRLRRWLERQGVTVDSYGSRYGADGEGPSLYLFDPDGNELELKGPPWPQGLHEALDEAQGYDTYYPSGSLRLFNHLPMVLGALGRLGAPLQAYRLQLEHWRRLGVPASPLPDPLPTLEEALPRLLLSAEQDAFHAAIRLAYALQSGHAAEQRAALAAWLAKAPEAHEEAAPRTLDGALSLRDTLAQVRADDRLPLEARSGTLIVTRLQAAQALPGFNDYADRPRLSLDDLAEASLAIYLATHDFTALHLVTGTHALRVLIEAAQARELDLDLPRILRNFWRALLAAYIALRRPEPAWGLVHVGRADEADWQRALPGLFESLNDHRIKLADAAREEWRHRGWPGYALCLEPLGAAQ</sequence>
<dbReference type="PANTHER" id="PTHR21366">
    <property type="entry name" value="GLYOXALASE FAMILY PROTEIN"/>
    <property type="match status" value="1"/>
</dbReference>
<name>A0A0U3N1M4_9BURK</name>
<dbReference type="InterPro" id="IPR037523">
    <property type="entry name" value="VOC_core"/>
</dbReference>
<dbReference type="PANTHER" id="PTHR21366:SF14">
    <property type="entry name" value="GLYOXALASE DOMAIN-CONTAINING PROTEIN 5"/>
    <property type="match status" value="1"/>
</dbReference>
<proteinExistence type="predicted"/>
<dbReference type="GO" id="GO:0051213">
    <property type="term" value="F:dioxygenase activity"/>
    <property type="evidence" value="ECO:0007669"/>
    <property type="project" value="UniProtKB-KW"/>
</dbReference>
<dbReference type="STRING" id="76731.RD2015_3613"/>
<dbReference type="SUPFAM" id="SSF54593">
    <property type="entry name" value="Glyoxalase/Bleomycin resistance protein/Dihydroxybiphenyl dioxygenase"/>
    <property type="match status" value="1"/>
</dbReference>
<dbReference type="Gene3D" id="3.10.180.10">
    <property type="entry name" value="2,3-Dihydroxybiphenyl 1,2-Dioxygenase, domain 1"/>
    <property type="match status" value="1"/>
</dbReference>
<gene>
    <name evidence="2" type="ORF">RD2015_3613</name>
</gene>
<dbReference type="InterPro" id="IPR004360">
    <property type="entry name" value="Glyas_Fos-R_dOase_dom"/>
</dbReference>
<dbReference type="Proteomes" id="UP000060699">
    <property type="component" value="Chromosome"/>
</dbReference>
<dbReference type="AlphaFoldDB" id="A0A0U3N1M4"/>
<dbReference type="OrthoDB" id="9812656at2"/>
<dbReference type="PATRIC" id="fig|76731.3.peg.3702"/>
<evidence type="ECO:0000256" key="1">
    <source>
        <dbReference type="ARBA" id="ARBA00023002"/>
    </source>
</evidence>
<accession>A0A0U3N1M4</accession>
<keyword evidence="1" id="KW-0560">Oxidoreductase</keyword>
<protein>
    <submittedName>
        <fullName evidence="2">Putative ring-cleavage extradiol dioxygenase</fullName>
    </submittedName>
</protein>
<organism evidence="2 3">
    <name type="scientific">Roseateles depolymerans</name>
    <dbReference type="NCBI Taxonomy" id="76731"/>
    <lineage>
        <taxon>Bacteria</taxon>
        <taxon>Pseudomonadati</taxon>
        <taxon>Pseudomonadota</taxon>
        <taxon>Betaproteobacteria</taxon>
        <taxon>Burkholderiales</taxon>
        <taxon>Sphaerotilaceae</taxon>
        <taxon>Roseateles</taxon>
    </lineage>
</organism>
<evidence type="ECO:0000313" key="2">
    <source>
        <dbReference type="EMBL" id="ALV08068.1"/>
    </source>
</evidence>
<dbReference type="KEGG" id="rdp:RD2015_3613"/>
<dbReference type="InterPro" id="IPR029068">
    <property type="entry name" value="Glyas_Bleomycin-R_OHBP_Dase"/>
</dbReference>